<comment type="function">
    <text evidence="3 14">Catalyzes the isomerization between 2-isopropylmalate and 3-isopropylmalate, via the formation of 2-isopropylmaleate.</text>
</comment>
<evidence type="ECO:0000256" key="9">
    <source>
        <dbReference type="ARBA" id="ARBA00022723"/>
    </source>
</evidence>
<dbReference type="GO" id="GO:0051539">
    <property type="term" value="F:4 iron, 4 sulfur cluster binding"/>
    <property type="evidence" value="ECO:0007669"/>
    <property type="project" value="UniProtKB-KW"/>
</dbReference>
<dbReference type="PANTHER" id="PTHR43822:SF9">
    <property type="entry name" value="3-ISOPROPYLMALATE DEHYDRATASE"/>
    <property type="match status" value="1"/>
</dbReference>
<dbReference type="NCBIfam" id="NF004016">
    <property type="entry name" value="PRK05478.1"/>
    <property type="match status" value="1"/>
</dbReference>
<evidence type="ECO:0000313" key="15">
    <source>
        <dbReference type="EMBL" id="QHN40382.1"/>
    </source>
</evidence>
<dbReference type="InterPro" id="IPR001030">
    <property type="entry name" value="Acoase/IPM_deHydtase_lsu_aba"/>
</dbReference>
<keyword evidence="9 14" id="KW-0479">Metal-binding</keyword>
<dbReference type="NCBIfam" id="NF009116">
    <property type="entry name" value="PRK12466.1"/>
    <property type="match status" value="1"/>
</dbReference>
<keyword evidence="13 14" id="KW-0100">Branched-chain amino acid biosynthesis</keyword>
<evidence type="ECO:0000256" key="10">
    <source>
        <dbReference type="ARBA" id="ARBA00023004"/>
    </source>
</evidence>
<evidence type="ECO:0000256" key="12">
    <source>
        <dbReference type="ARBA" id="ARBA00023239"/>
    </source>
</evidence>
<dbReference type="GO" id="GO:0046872">
    <property type="term" value="F:metal ion binding"/>
    <property type="evidence" value="ECO:0007669"/>
    <property type="project" value="UniProtKB-KW"/>
</dbReference>
<dbReference type="GO" id="GO:0047456">
    <property type="term" value="F:2-methylisocitrate dehydratase activity"/>
    <property type="evidence" value="ECO:0007669"/>
    <property type="project" value="UniProtKB-EC"/>
</dbReference>
<dbReference type="CDD" id="cd01583">
    <property type="entry name" value="IPMI"/>
    <property type="match status" value="1"/>
</dbReference>
<feature type="binding site" evidence="14">
    <location>
        <position position="431"/>
    </location>
    <ligand>
        <name>[4Fe-4S] cluster</name>
        <dbReference type="ChEBI" id="CHEBI:49883"/>
    </ligand>
</feature>
<protein>
    <recommendedName>
        <fullName evidence="14">3-isopropylmalate dehydratase large subunit</fullName>
        <ecNumber evidence="14">4.2.1.33</ecNumber>
    </recommendedName>
    <alternativeName>
        <fullName evidence="14">Alpha-IPM isomerase</fullName>
        <shortName evidence="14">IPMI</shortName>
    </alternativeName>
    <alternativeName>
        <fullName evidence="14">Isopropylmalate isomerase</fullName>
    </alternativeName>
</protein>
<dbReference type="InterPro" id="IPR018136">
    <property type="entry name" value="Aconitase_4Fe-4S_BS"/>
</dbReference>
<evidence type="ECO:0000256" key="13">
    <source>
        <dbReference type="ARBA" id="ARBA00023304"/>
    </source>
</evidence>
<dbReference type="InterPro" id="IPR015931">
    <property type="entry name" value="Acnase/IPM_dHydase_lsu_aba_1/3"/>
</dbReference>
<feature type="binding site" evidence="14">
    <location>
        <position position="428"/>
    </location>
    <ligand>
        <name>[4Fe-4S] cluster</name>
        <dbReference type="ChEBI" id="CHEBI:49883"/>
    </ligand>
</feature>
<comment type="catalytic activity">
    <reaction evidence="1">
        <text>(2S,3R)-3-hydroxybutane-1,2,3-tricarboxylate = 2-methyl-cis-aconitate + H2O</text>
        <dbReference type="Rhea" id="RHEA:17941"/>
        <dbReference type="ChEBI" id="CHEBI:15377"/>
        <dbReference type="ChEBI" id="CHEBI:57429"/>
        <dbReference type="ChEBI" id="CHEBI:57872"/>
        <dbReference type="EC" id="4.2.1.99"/>
    </reaction>
</comment>
<comment type="subunit">
    <text evidence="14">Heterodimer of LeuC and LeuD.</text>
</comment>
<evidence type="ECO:0000256" key="6">
    <source>
        <dbReference type="ARBA" id="ARBA00022430"/>
    </source>
</evidence>
<comment type="pathway">
    <text evidence="5">Organic acid metabolism; propanoate degradation.</text>
</comment>
<evidence type="ECO:0000256" key="7">
    <source>
        <dbReference type="ARBA" id="ARBA00022485"/>
    </source>
</evidence>
<dbReference type="UniPathway" id="UPA00048">
    <property type="reaction ID" value="UER00071"/>
</dbReference>
<dbReference type="FunFam" id="3.30.499.10:FF:000007">
    <property type="entry name" value="3-isopropylmalate dehydratase large subunit"/>
    <property type="match status" value="1"/>
</dbReference>
<evidence type="ECO:0000256" key="8">
    <source>
        <dbReference type="ARBA" id="ARBA00022605"/>
    </source>
</evidence>
<dbReference type="AlphaFoldDB" id="A0A857LNQ5"/>
<name>A0A857LNQ5_9ACTN</name>
<reference evidence="15" key="1">
    <citation type="journal article" date="2021" name="Nat. Microbiol.">
        <title>Cocultivation of an ultrasmall environmental parasitic bacterium with lytic ability against bacteria associated with wastewater foams.</title>
        <authorList>
            <person name="Batinovic S."/>
            <person name="Rose J.J.A."/>
            <person name="Ratcliffe J."/>
            <person name="Seviour R.J."/>
            <person name="Petrovski S."/>
        </authorList>
    </citation>
    <scope>NUCLEOTIDE SEQUENCE</scope>
    <source>
        <strain evidence="15">CON44</strain>
    </source>
</reference>
<dbReference type="SUPFAM" id="SSF53732">
    <property type="entry name" value="Aconitase iron-sulfur domain"/>
    <property type="match status" value="1"/>
</dbReference>
<dbReference type="InterPro" id="IPR004430">
    <property type="entry name" value="3-IsopropMal_deHydase_lsu"/>
</dbReference>
<dbReference type="PROSITE" id="PS01244">
    <property type="entry name" value="ACONITASE_2"/>
    <property type="match status" value="1"/>
</dbReference>
<sequence>MSSERIEEARRDSGTRPRTLAEKVWDDHVVVRGEVDDAGNRNPDLIYIDLHLVHEVTSPQAFDGLRTAGRPLRRVDLTIATEDHNVPTVDIDKPIADEVSRLQVDTLRRNCEEFGVRLYPMGNREQGIVHVVGPQLGLTQPGMTVVCGDSHTSTHGAFGAIAMGIGTSEVEHVMATQTLSLKPFRTMAINVEGELGPGVTSKDLILAVIAKIGTGGGQGYVLEYRGPAIEKLSMEARMTICNMSIEAGARAGMIAPDETTYEYLKGRDHAPQGEDWDAAVAYWDSLRTDPDAQFDAEVHINASELTPFVTWGTNPGQGAPLGDRVPDPALIPDENESLAAAKALDYMGLEAGTPLREVKIDTVFVGSCTNGRIEDLRAVAGILKGRHVADGMRMLIVPGSMRVRAQAEDEGLGEIFTAAGAEWRQAGCSMCLGMNPDQLAPGERCASTSNRNFEGRQGKGGRTHLVSPLVAAATAVRGTLAAPADLA</sequence>
<keyword evidence="12 14" id="KW-0456">Lyase</keyword>
<dbReference type="RefSeq" id="WP_005182468.1">
    <property type="nucleotide sequence ID" value="NZ_CP045804.1"/>
</dbReference>
<evidence type="ECO:0000256" key="14">
    <source>
        <dbReference type="HAMAP-Rule" id="MF_01026"/>
    </source>
</evidence>
<evidence type="ECO:0000256" key="11">
    <source>
        <dbReference type="ARBA" id="ARBA00023014"/>
    </source>
</evidence>
<keyword evidence="6 14" id="KW-0432">Leucine biosynthesis</keyword>
<dbReference type="UniPathway" id="UPA00946"/>
<dbReference type="PRINTS" id="PR00415">
    <property type="entry name" value="ACONITASE"/>
</dbReference>
<dbReference type="Gene3D" id="3.30.499.10">
    <property type="entry name" value="Aconitase, domain 3"/>
    <property type="match status" value="2"/>
</dbReference>
<keyword evidence="7 14" id="KW-0004">4Fe-4S</keyword>
<keyword evidence="11 14" id="KW-0411">Iron-sulfur</keyword>
<dbReference type="InterPro" id="IPR036008">
    <property type="entry name" value="Aconitase_4Fe-4S_dom"/>
</dbReference>
<evidence type="ECO:0000256" key="1">
    <source>
        <dbReference type="ARBA" id="ARBA00000118"/>
    </source>
</evidence>
<dbReference type="PROSITE" id="PS00450">
    <property type="entry name" value="ACONITASE_1"/>
    <property type="match status" value="1"/>
</dbReference>
<evidence type="ECO:0000256" key="3">
    <source>
        <dbReference type="ARBA" id="ARBA00002695"/>
    </source>
</evidence>
<comment type="pathway">
    <text evidence="4 14">Amino-acid biosynthesis; L-leucine biosynthesis; L-leucine from 3-methyl-2-oxobutanoate: step 2/4.</text>
</comment>
<keyword evidence="10 14" id="KW-0408">Iron</keyword>
<proteinExistence type="inferred from homology"/>
<evidence type="ECO:0000256" key="4">
    <source>
        <dbReference type="ARBA" id="ARBA00004729"/>
    </source>
</evidence>
<evidence type="ECO:0000256" key="5">
    <source>
        <dbReference type="ARBA" id="ARBA00005026"/>
    </source>
</evidence>
<comment type="catalytic activity">
    <reaction evidence="2 14">
        <text>(2R,3S)-3-isopropylmalate = (2S)-2-isopropylmalate</text>
        <dbReference type="Rhea" id="RHEA:32287"/>
        <dbReference type="ChEBI" id="CHEBI:1178"/>
        <dbReference type="ChEBI" id="CHEBI:35121"/>
        <dbReference type="EC" id="4.2.1.33"/>
    </reaction>
</comment>
<dbReference type="EC" id="4.2.1.33" evidence="14"/>
<gene>
    <name evidence="14 15" type="primary">leuC</name>
    <name evidence="15" type="ORF">GII30_15595</name>
</gene>
<dbReference type="InterPro" id="IPR050067">
    <property type="entry name" value="IPM_dehydratase_rel_enz"/>
</dbReference>
<dbReference type="PANTHER" id="PTHR43822">
    <property type="entry name" value="HOMOACONITASE, MITOCHONDRIAL-RELATED"/>
    <property type="match status" value="1"/>
</dbReference>
<accession>A0A857LNQ5</accession>
<dbReference type="Pfam" id="PF00330">
    <property type="entry name" value="Aconitase"/>
    <property type="match status" value="1"/>
</dbReference>
<organism evidence="15">
    <name type="scientific">Gordonia amarae</name>
    <dbReference type="NCBI Taxonomy" id="36821"/>
    <lineage>
        <taxon>Bacteria</taxon>
        <taxon>Bacillati</taxon>
        <taxon>Actinomycetota</taxon>
        <taxon>Actinomycetes</taxon>
        <taxon>Mycobacteriales</taxon>
        <taxon>Gordoniaceae</taxon>
        <taxon>Gordonia</taxon>
    </lineage>
</organism>
<keyword evidence="8 14" id="KW-0028">Amino-acid biosynthesis</keyword>
<dbReference type="NCBIfam" id="TIGR00170">
    <property type="entry name" value="leuC"/>
    <property type="match status" value="1"/>
</dbReference>
<dbReference type="GO" id="GO:0003861">
    <property type="term" value="F:3-isopropylmalate dehydratase activity"/>
    <property type="evidence" value="ECO:0007669"/>
    <property type="project" value="UniProtKB-UniRule"/>
</dbReference>
<comment type="cofactor">
    <cofactor evidence="14">
        <name>[4Fe-4S] cluster</name>
        <dbReference type="ChEBI" id="CHEBI:49883"/>
    </cofactor>
    <text evidence="14">Binds 1 [4Fe-4S] cluster per subunit.</text>
</comment>
<dbReference type="GO" id="GO:0009098">
    <property type="term" value="P:L-leucine biosynthetic process"/>
    <property type="evidence" value="ECO:0007669"/>
    <property type="project" value="UniProtKB-UniRule"/>
</dbReference>
<dbReference type="HAMAP" id="MF_01026">
    <property type="entry name" value="LeuC_type1"/>
    <property type="match status" value="1"/>
</dbReference>
<comment type="similarity">
    <text evidence="14">Belongs to the aconitase/IPM isomerase family. LeuC type 1 subfamily.</text>
</comment>
<dbReference type="InterPro" id="IPR033941">
    <property type="entry name" value="IPMI_cat"/>
</dbReference>
<feature type="binding site" evidence="14">
    <location>
        <position position="368"/>
    </location>
    <ligand>
        <name>[4Fe-4S] cluster</name>
        <dbReference type="ChEBI" id="CHEBI:49883"/>
    </ligand>
</feature>
<dbReference type="EMBL" id="CP045810">
    <property type="protein sequence ID" value="QHN40382.1"/>
    <property type="molecule type" value="Genomic_DNA"/>
</dbReference>
<evidence type="ECO:0000256" key="2">
    <source>
        <dbReference type="ARBA" id="ARBA00000491"/>
    </source>
</evidence>